<sequence length="64" mass="7239">MLVVWNLHSNDHRTDLLTRTGCAQAGSVFCWMVFIFCCTKLPHYLQPGHKQLPSSGVVIVIVRL</sequence>
<evidence type="ECO:0000313" key="1">
    <source>
        <dbReference type="Ensembl" id="ENSGACP00000002670.1"/>
    </source>
</evidence>
<name>G3NBH3_GASAC</name>
<dbReference type="AlphaFoldDB" id="G3NBH3"/>
<organism evidence="1">
    <name type="scientific">Gasterosteus aculeatus</name>
    <name type="common">Three-spined stickleback</name>
    <dbReference type="NCBI Taxonomy" id="69293"/>
    <lineage>
        <taxon>Eukaryota</taxon>
        <taxon>Metazoa</taxon>
        <taxon>Chordata</taxon>
        <taxon>Craniata</taxon>
        <taxon>Vertebrata</taxon>
        <taxon>Euteleostomi</taxon>
        <taxon>Actinopterygii</taxon>
        <taxon>Neopterygii</taxon>
        <taxon>Teleostei</taxon>
        <taxon>Neoteleostei</taxon>
        <taxon>Acanthomorphata</taxon>
        <taxon>Eupercaria</taxon>
        <taxon>Perciformes</taxon>
        <taxon>Cottioidei</taxon>
        <taxon>Gasterosteales</taxon>
        <taxon>Gasterosteidae</taxon>
        <taxon>Gasterosteus</taxon>
    </lineage>
</organism>
<dbReference type="InParanoid" id="G3NBH3"/>
<reference evidence="1" key="2">
    <citation type="submission" date="2024-04" db="UniProtKB">
        <authorList>
            <consortium name="Ensembl"/>
        </authorList>
    </citation>
    <scope>IDENTIFICATION</scope>
</reference>
<proteinExistence type="predicted"/>
<reference evidence="1" key="1">
    <citation type="submission" date="2006-01" db="EMBL/GenBank/DDBJ databases">
        <authorList>
            <person name="Lindblad-Toh K."/>
            <person name="Mauceli E."/>
            <person name="Grabherr M."/>
            <person name="Chang J.L."/>
            <person name="Lander E.S."/>
        </authorList>
    </citation>
    <scope>NUCLEOTIDE SEQUENCE [LARGE SCALE GENOMIC DNA]</scope>
</reference>
<dbReference type="Bgee" id="ENSGACG00000002057">
    <property type="expression patterns" value="Expressed in testis and 12 other cell types or tissues"/>
</dbReference>
<accession>G3NBH3</accession>
<dbReference type="Ensembl" id="ENSGACT00000002679.1">
    <property type="protein sequence ID" value="ENSGACP00000002670.1"/>
    <property type="gene ID" value="ENSGACG00000002057.1"/>
</dbReference>
<protein>
    <submittedName>
        <fullName evidence="1">Uncharacterized protein</fullName>
    </submittedName>
</protein>